<protein>
    <recommendedName>
        <fullName evidence="4 5">Large ribosomal subunit protein bL35</fullName>
    </recommendedName>
</protein>
<comment type="similarity">
    <text evidence="1 5 6">Belongs to the bacterial ribosomal protein bL35 family.</text>
</comment>
<evidence type="ECO:0000313" key="8">
    <source>
        <dbReference type="EMBL" id="CEP27331.1"/>
    </source>
</evidence>
<dbReference type="PATRIC" id="fig|66712.6.peg.1353"/>
<dbReference type="Gene3D" id="4.10.410.60">
    <property type="match status" value="1"/>
</dbReference>
<evidence type="ECO:0000256" key="2">
    <source>
        <dbReference type="ARBA" id="ARBA00022980"/>
    </source>
</evidence>
<sequence length="64" mass="7143">MPKMKTHSGAKKRFRITGTGKVMHARAGKAHLNEHKPTKQTRRLGQDAVLTKPDAKKARKLLGK</sequence>
<dbReference type="Pfam" id="PF01632">
    <property type="entry name" value="Ribosomal_L35p"/>
    <property type="match status" value="1"/>
</dbReference>
<dbReference type="InterPro" id="IPR037229">
    <property type="entry name" value="Ribosomal_bL35_sf"/>
</dbReference>
<dbReference type="PANTHER" id="PTHR33343">
    <property type="entry name" value="54S RIBOSOMAL PROTEIN BL35M"/>
    <property type="match status" value="1"/>
</dbReference>
<dbReference type="InterPro" id="IPR018265">
    <property type="entry name" value="Ribosomal_bL35_CS"/>
</dbReference>
<organism evidence="8">
    <name type="scientific">Propionibacterium freudenreichii subsp. freudenreichii</name>
    <dbReference type="NCBI Taxonomy" id="66712"/>
    <lineage>
        <taxon>Bacteria</taxon>
        <taxon>Bacillati</taxon>
        <taxon>Actinomycetota</taxon>
        <taxon>Actinomycetes</taxon>
        <taxon>Propionibacteriales</taxon>
        <taxon>Propionibacteriaceae</taxon>
        <taxon>Propionibacterium</taxon>
    </lineage>
</organism>
<evidence type="ECO:0000256" key="4">
    <source>
        <dbReference type="ARBA" id="ARBA00071664"/>
    </source>
</evidence>
<dbReference type="KEGG" id="pfre:RM25_1328"/>
<gene>
    <name evidence="5 8" type="primary">rpmI</name>
    <name evidence="8" type="ORF">PFCIRM138_01045</name>
</gene>
<dbReference type="PRINTS" id="PR00064">
    <property type="entry name" value="RIBOSOMALL35"/>
</dbReference>
<dbReference type="PANTHER" id="PTHR33343:SF1">
    <property type="entry name" value="LARGE RIBOSOMAL SUBUNIT PROTEIN BL35M"/>
    <property type="match status" value="1"/>
</dbReference>
<name>A0A068VRF3_PROFF</name>
<evidence type="ECO:0000256" key="1">
    <source>
        <dbReference type="ARBA" id="ARBA00006598"/>
    </source>
</evidence>
<dbReference type="RefSeq" id="WP_013161274.1">
    <property type="nucleotide sequence ID" value="NZ_CP010341.1"/>
</dbReference>
<evidence type="ECO:0000256" key="5">
    <source>
        <dbReference type="HAMAP-Rule" id="MF_00514"/>
    </source>
</evidence>
<dbReference type="AlphaFoldDB" id="A0A068VRF3"/>
<feature type="region of interest" description="Disordered" evidence="7">
    <location>
        <begin position="25"/>
        <end position="64"/>
    </location>
</feature>
<dbReference type="NCBIfam" id="TIGR00001">
    <property type="entry name" value="rpmI_bact"/>
    <property type="match status" value="1"/>
</dbReference>
<keyword evidence="2 5" id="KW-0689">Ribosomal protein</keyword>
<dbReference type="PROSITE" id="PS00936">
    <property type="entry name" value="RIBOSOMAL_L35"/>
    <property type="match status" value="1"/>
</dbReference>
<dbReference type="GO" id="GO:0006412">
    <property type="term" value="P:translation"/>
    <property type="evidence" value="ECO:0007669"/>
    <property type="project" value="UniProtKB-UniRule"/>
</dbReference>
<accession>A0A068VRF3</accession>
<keyword evidence="3 5" id="KW-0687">Ribonucleoprotein</keyword>
<dbReference type="FunFam" id="4.10.410.60:FF:000001">
    <property type="entry name" value="50S ribosomal protein L35"/>
    <property type="match status" value="1"/>
</dbReference>
<dbReference type="SUPFAM" id="SSF143034">
    <property type="entry name" value="L35p-like"/>
    <property type="match status" value="1"/>
</dbReference>
<dbReference type="InterPro" id="IPR021137">
    <property type="entry name" value="Ribosomal_bL35-like"/>
</dbReference>
<reference evidence="8" key="1">
    <citation type="submission" date="2014-08" db="EMBL/GenBank/DDBJ databases">
        <authorList>
            <person name="Falentin Helene"/>
        </authorList>
    </citation>
    <scope>NUCLEOTIDE SEQUENCE</scope>
</reference>
<dbReference type="GO" id="GO:0022625">
    <property type="term" value="C:cytosolic large ribosomal subunit"/>
    <property type="evidence" value="ECO:0007669"/>
    <property type="project" value="TreeGrafter"/>
</dbReference>
<proteinExistence type="inferred from homology"/>
<dbReference type="GeneID" id="61221958"/>
<evidence type="ECO:0000256" key="7">
    <source>
        <dbReference type="SAM" id="MobiDB-lite"/>
    </source>
</evidence>
<dbReference type="GO" id="GO:0003735">
    <property type="term" value="F:structural constituent of ribosome"/>
    <property type="evidence" value="ECO:0007669"/>
    <property type="project" value="InterPro"/>
</dbReference>
<evidence type="ECO:0000256" key="3">
    <source>
        <dbReference type="ARBA" id="ARBA00023274"/>
    </source>
</evidence>
<evidence type="ECO:0000256" key="6">
    <source>
        <dbReference type="RuleBase" id="RU000568"/>
    </source>
</evidence>
<dbReference type="EMBL" id="LM676436">
    <property type="protein sequence ID" value="CEP27331.1"/>
    <property type="molecule type" value="Genomic_DNA"/>
</dbReference>
<dbReference type="InterPro" id="IPR001706">
    <property type="entry name" value="Ribosomal_bL35"/>
</dbReference>
<dbReference type="HAMAP" id="MF_00514">
    <property type="entry name" value="Ribosomal_bL35"/>
    <property type="match status" value="1"/>
</dbReference>